<accession>A0A6L9LL19</accession>
<dbReference type="SMART" id="SM01021">
    <property type="entry name" value="Bac_rhodopsin"/>
    <property type="match status" value="1"/>
</dbReference>
<dbReference type="RefSeq" id="WP_163952900.1">
    <property type="nucleotide sequence ID" value="NZ_JAAFZH010000011.1"/>
</dbReference>
<evidence type="ECO:0000256" key="4">
    <source>
        <dbReference type="ARBA" id="ARBA00022989"/>
    </source>
</evidence>
<gene>
    <name evidence="7" type="ORF">GK108_21380</name>
</gene>
<comment type="caution">
    <text evidence="7">The sequence shown here is derived from an EMBL/GenBank/DDBJ whole genome shotgun (WGS) entry which is preliminary data.</text>
</comment>
<feature type="transmembrane region" description="Helical" evidence="6">
    <location>
        <begin position="169"/>
        <end position="186"/>
    </location>
</feature>
<sequence length="262" mass="29253">MKLSDTFLPSAGVVGLLPMVTYFMLVVAMYAFLATFLFTSMTRSTVRSEYRISYVISAMMSAVMGFSYFLIQSAYQDVLAELTTLTDAGNRQVLIRESYNLLSSFRYMGWAVTVPLLLLQTTFVTNRAVKETRKPLTIMLLASVFMILASYIGVQQLGFDHEIQTGPKLIWGVLSLIGYVVVGTSLRRGWTHIVGSATSEAQWAYRLMASSIVTVLGIYQVGYWLTLLPIDFNWIQIVVSIADLVGIIGATLVLYWIARKEA</sequence>
<feature type="transmembrane region" description="Helical" evidence="6">
    <location>
        <begin position="234"/>
        <end position="258"/>
    </location>
</feature>
<dbReference type="SUPFAM" id="SSF81321">
    <property type="entry name" value="Family A G protein-coupled receptor-like"/>
    <property type="match status" value="1"/>
</dbReference>
<dbReference type="Proteomes" id="UP000474175">
    <property type="component" value="Unassembled WGS sequence"/>
</dbReference>
<evidence type="ECO:0000256" key="6">
    <source>
        <dbReference type="SAM" id="Phobius"/>
    </source>
</evidence>
<keyword evidence="4 6" id="KW-1133">Transmembrane helix</keyword>
<feature type="transmembrane region" description="Helical" evidence="6">
    <location>
        <begin position="136"/>
        <end position="157"/>
    </location>
</feature>
<name>A0A6L9LL19_9BACT</name>
<evidence type="ECO:0000313" key="7">
    <source>
        <dbReference type="EMBL" id="NDU97449.1"/>
    </source>
</evidence>
<feature type="transmembrane region" description="Helical" evidence="6">
    <location>
        <begin position="52"/>
        <end position="71"/>
    </location>
</feature>
<dbReference type="Pfam" id="PF01036">
    <property type="entry name" value="Bac_rhodopsin"/>
    <property type="match status" value="1"/>
</dbReference>
<evidence type="ECO:0000256" key="2">
    <source>
        <dbReference type="ARBA" id="ARBA00008130"/>
    </source>
</evidence>
<keyword evidence="8" id="KW-1185">Reference proteome</keyword>
<evidence type="ECO:0000313" key="8">
    <source>
        <dbReference type="Proteomes" id="UP000474175"/>
    </source>
</evidence>
<dbReference type="EMBL" id="JAAFZH010000011">
    <property type="protein sequence ID" value="NDU97449.1"/>
    <property type="molecule type" value="Genomic_DNA"/>
</dbReference>
<comment type="similarity">
    <text evidence="2">Belongs to the archaeal/bacterial/fungal opsin family.</text>
</comment>
<reference evidence="7 8" key="1">
    <citation type="submission" date="2020-02" db="EMBL/GenBank/DDBJ databases">
        <title>Draft genome sequence of two Spirosoma agri KCTC 52727 and Spirosoma terrae KCTC 52035.</title>
        <authorList>
            <person name="Rojas J."/>
            <person name="Ambika Manirajan B."/>
            <person name="Suarez C."/>
            <person name="Ratering S."/>
            <person name="Schnell S."/>
        </authorList>
    </citation>
    <scope>NUCLEOTIDE SEQUENCE [LARGE SCALE GENOMIC DNA]</scope>
    <source>
        <strain evidence="7 8">KCTC 52035</strain>
    </source>
</reference>
<evidence type="ECO:0000256" key="1">
    <source>
        <dbReference type="ARBA" id="ARBA00004141"/>
    </source>
</evidence>
<dbReference type="GO" id="GO:0016020">
    <property type="term" value="C:membrane"/>
    <property type="evidence" value="ECO:0007669"/>
    <property type="project" value="UniProtKB-SubCell"/>
</dbReference>
<comment type="subcellular location">
    <subcellularLocation>
        <location evidence="1">Membrane</location>
        <topology evidence="1">Multi-pass membrane protein</topology>
    </subcellularLocation>
</comment>
<dbReference type="AlphaFoldDB" id="A0A6L9LL19"/>
<dbReference type="Gene3D" id="1.20.1070.10">
    <property type="entry name" value="Rhodopsin 7-helix transmembrane proteins"/>
    <property type="match status" value="1"/>
</dbReference>
<keyword evidence="5 6" id="KW-0472">Membrane</keyword>
<dbReference type="InterPro" id="IPR001425">
    <property type="entry name" value="Arc/bac/fun_rhodopsins"/>
</dbReference>
<evidence type="ECO:0000256" key="3">
    <source>
        <dbReference type="ARBA" id="ARBA00022692"/>
    </source>
</evidence>
<proteinExistence type="inferred from homology"/>
<protein>
    <submittedName>
        <fullName evidence="7">Bacteriorhodopsin</fullName>
    </submittedName>
</protein>
<feature type="transmembrane region" description="Helical" evidence="6">
    <location>
        <begin position="207"/>
        <end position="228"/>
    </location>
</feature>
<feature type="transmembrane region" description="Helical" evidence="6">
    <location>
        <begin position="20"/>
        <end position="40"/>
    </location>
</feature>
<feature type="transmembrane region" description="Helical" evidence="6">
    <location>
        <begin position="107"/>
        <end position="124"/>
    </location>
</feature>
<organism evidence="7 8">
    <name type="scientific">Spirosoma terrae</name>
    <dbReference type="NCBI Taxonomy" id="1968276"/>
    <lineage>
        <taxon>Bacteria</taxon>
        <taxon>Pseudomonadati</taxon>
        <taxon>Bacteroidota</taxon>
        <taxon>Cytophagia</taxon>
        <taxon>Cytophagales</taxon>
        <taxon>Cytophagaceae</taxon>
        <taxon>Spirosoma</taxon>
    </lineage>
</organism>
<evidence type="ECO:0000256" key="5">
    <source>
        <dbReference type="ARBA" id="ARBA00023136"/>
    </source>
</evidence>
<keyword evidence="3 6" id="KW-0812">Transmembrane</keyword>